<gene>
    <name evidence="1" type="ORF">AB0L16_16520</name>
</gene>
<evidence type="ECO:0000313" key="2">
    <source>
        <dbReference type="Proteomes" id="UP001552594"/>
    </source>
</evidence>
<accession>A0ABV3JYW0</accession>
<reference evidence="1 2" key="1">
    <citation type="submission" date="2024-06" db="EMBL/GenBank/DDBJ databases">
        <title>The Natural Products Discovery Center: Release of the First 8490 Sequenced Strains for Exploring Actinobacteria Biosynthetic Diversity.</title>
        <authorList>
            <person name="Kalkreuter E."/>
            <person name="Kautsar S.A."/>
            <person name="Yang D."/>
            <person name="Bader C.D."/>
            <person name="Teijaro C.N."/>
            <person name="Fluegel L."/>
            <person name="Davis C.M."/>
            <person name="Simpson J.R."/>
            <person name="Lauterbach L."/>
            <person name="Steele A.D."/>
            <person name="Gui C."/>
            <person name="Meng S."/>
            <person name="Li G."/>
            <person name="Viehrig K."/>
            <person name="Ye F."/>
            <person name="Su P."/>
            <person name="Kiefer A.F."/>
            <person name="Nichols A."/>
            <person name="Cepeda A.J."/>
            <person name="Yan W."/>
            <person name="Fan B."/>
            <person name="Jiang Y."/>
            <person name="Adhikari A."/>
            <person name="Zheng C.-J."/>
            <person name="Schuster L."/>
            <person name="Cowan T.M."/>
            <person name="Smanski M.J."/>
            <person name="Chevrette M.G."/>
            <person name="De Carvalho L.P.S."/>
            <person name="Shen B."/>
        </authorList>
    </citation>
    <scope>NUCLEOTIDE SEQUENCE [LARGE SCALE GENOMIC DNA]</scope>
    <source>
        <strain evidence="1 2">NPDC052347</strain>
    </source>
</reference>
<name>A0ABV3JYW0_STRON</name>
<comment type="caution">
    <text evidence="1">The sequence shown here is derived from an EMBL/GenBank/DDBJ whole genome shotgun (WGS) entry which is preliminary data.</text>
</comment>
<dbReference type="EMBL" id="JBFAUK010000011">
    <property type="protein sequence ID" value="MEV5508063.1"/>
    <property type="molecule type" value="Genomic_DNA"/>
</dbReference>
<proteinExistence type="predicted"/>
<protein>
    <submittedName>
        <fullName evidence="1">DUF4034 domain-containing protein</fullName>
    </submittedName>
</protein>
<dbReference type="RefSeq" id="WP_109280043.1">
    <property type="nucleotide sequence ID" value="NZ_JBFAUK010000011.1"/>
</dbReference>
<keyword evidence="2" id="KW-1185">Reference proteome</keyword>
<sequence length="353" mass="38598">MTAVIPFTILVLMLIFWLRNKRRAARAATLAVRAGADLLPPERQRTDRAFADPSTEAVLTAAAQGDWQPAARALAMAGTDWERRSHLVDALAGQAAKEDSWLRAWQAACPEDPAAAVVHAAAKVSLAWEIRGSARAAGTTREQFAGFHRLLGEARQDFARAQALAPPDDPTPYIAQIPLHKGLGAPHEAMRQLWAEVTARAPYHYAAHRSALQYWCAKWRGSAELAQDFAARAAAVAPPGSLLTMLPIISWFEHNSDAPDKAYGWPEMRTLTETALRDLAAADPGHPGLAEARHLLAYCLTRQGSHAAALEQFRQVDGFVGALPWHYYTDPAKVFCAYRERALRGALIAQHAN</sequence>
<organism evidence="1 2">
    <name type="scientific">Streptomyces orinoci</name>
    <name type="common">Streptoverticillium orinoci</name>
    <dbReference type="NCBI Taxonomy" id="67339"/>
    <lineage>
        <taxon>Bacteria</taxon>
        <taxon>Bacillati</taxon>
        <taxon>Actinomycetota</taxon>
        <taxon>Actinomycetes</taxon>
        <taxon>Kitasatosporales</taxon>
        <taxon>Streptomycetaceae</taxon>
        <taxon>Streptomyces</taxon>
    </lineage>
</organism>
<evidence type="ECO:0000313" key="1">
    <source>
        <dbReference type="EMBL" id="MEV5508063.1"/>
    </source>
</evidence>
<dbReference type="Proteomes" id="UP001552594">
    <property type="component" value="Unassembled WGS sequence"/>
</dbReference>